<dbReference type="AlphaFoldDB" id="A0AAD8LQT0"/>
<evidence type="ECO:0000313" key="9">
    <source>
        <dbReference type="EMBL" id="KAK1441835.1"/>
    </source>
</evidence>
<reference evidence="9" key="1">
    <citation type="submission" date="2023-08" db="EMBL/GenBank/DDBJ databases">
        <title>Draft sequence of the Babesia gibsoni genome.</title>
        <authorList>
            <person name="Yamagishi J.Y."/>
            <person name="Xuan X.X."/>
        </authorList>
    </citation>
    <scope>NUCLEOTIDE SEQUENCE</scope>
    <source>
        <strain evidence="9">Azabu</strain>
    </source>
</reference>
<dbReference type="InterPro" id="IPR023088">
    <property type="entry name" value="PDEase"/>
</dbReference>
<organism evidence="9 10">
    <name type="scientific">Babesia gibsoni</name>
    <dbReference type="NCBI Taxonomy" id="33632"/>
    <lineage>
        <taxon>Eukaryota</taxon>
        <taxon>Sar</taxon>
        <taxon>Alveolata</taxon>
        <taxon>Apicomplexa</taxon>
        <taxon>Aconoidasida</taxon>
        <taxon>Piroplasmida</taxon>
        <taxon>Babesiidae</taxon>
        <taxon>Babesia</taxon>
    </lineage>
</organism>
<feature type="binding site" evidence="4">
    <location>
        <position position="553"/>
    </location>
    <ligand>
        <name>AMP</name>
        <dbReference type="ChEBI" id="CHEBI:456215"/>
    </ligand>
</feature>
<comment type="similarity">
    <text evidence="6">Belongs to the cyclic nucleotide phosphodiesterase family.</text>
</comment>
<feature type="transmembrane region" description="Helical" evidence="7">
    <location>
        <begin position="242"/>
        <end position="261"/>
    </location>
</feature>
<dbReference type="PRINTS" id="PR00387">
    <property type="entry name" value="PDIESTERASE1"/>
</dbReference>
<evidence type="ECO:0000256" key="4">
    <source>
        <dbReference type="PIRSR" id="PIRSR623088-2"/>
    </source>
</evidence>
<feature type="binding site" evidence="4">
    <location>
        <begin position="512"/>
        <end position="516"/>
    </location>
    <ligand>
        <name>AMP</name>
        <dbReference type="ChEBI" id="CHEBI:456215"/>
    </ligand>
</feature>
<dbReference type="SMART" id="SM00471">
    <property type="entry name" value="HDc"/>
    <property type="match status" value="1"/>
</dbReference>
<feature type="transmembrane region" description="Helical" evidence="7">
    <location>
        <begin position="141"/>
        <end position="161"/>
    </location>
</feature>
<dbReference type="InterPro" id="IPR023174">
    <property type="entry name" value="PDEase_CS"/>
</dbReference>
<feature type="binding site" evidence="4">
    <location>
        <position position="713"/>
    </location>
    <ligand>
        <name>AMP</name>
        <dbReference type="ChEBI" id="CHEBI:456215"/>
    </ligand>
</feature>
<dbReference type="GO" id="GO:0007165">
    <property type="term" value="P:signal transduction"/>
    <property type="evidence" value="ECO:0007669"/>
    <property type="project" value="InterPro"/>
</dbReference>
<feature type="transmembrane region" description="Helical" evidence="7">
    <location>
        <begin position="212"/>
        <end position="235"/>
    </location>
</feature>
<dbReference type="Proteomes" id="UP001230268">
    <property type="component" value="Unassembled WGS sequence"/>
</dbReference>
<evidence type="ECO:0000256" key="5">
    <source>
        <dbReference type="PIRSR" id="PIRSR623088-3"/>
    </source>
</evidence>
<feature type="domain" description="PDEase" evidence="8">
    <location>
        <begin position="434"/>
        <end position="758"/>
    </location>
</feature>
<dbReference type="SUPFAM" id="SSF109604">
    <property type="entry name" value="HD-domain/PDEase-like"/>
    <property type="match status" value="1"/>
</dbReference>
<gene>
    <name evidence="9" type="ORF">BgAZ_501670</name>
</gene>
<evidence type="ECO:0000256" key="1">
    <source>
        <dbReference type="ARBA" id="ARBA00022723"/>
    </source>
</evidence>
<feature type="binding site" evidence="5">
    <location>
        <position position="553"/>
    </location>
    <ligand>
        <name>Zn(2+)</name>
        <dbReference type="ChEBI" id="CHEBI:29105"/>
        <label>1</label>
    </ligand>
</feature>
<dbReference type="Gene3D" id="1.10.1300.10">
    <property type="entry name" value="3'5'-cyclic nucleotide phosphodiesterase, catalytic domain"/>
    <property type="match status" value="1"/>
</dbReference>
<feature type="binding site" evidence="5">
    <location>
        <position position="516"/>
    </location>
    <ligand>
        <name>Zn(2+)</name>
        <dbReference type="ChEBI" id="CHEBI:29105"/>
        <label>1</label>
    </ligand>
</feature>
<keyword evidence="2 6" id="KW-0378">Hydrolase</keyword>
<dbReference type="EMBL" id="JAVEPI010000005">
    <property type="protein sequence ID" value="KAK1441835.1"/>
    <property type="molecule type" value="Genomic_DNA"/>
</dbReference>
<dbReference type="PROSITE" id="PS51845">
    <property type="entry name" value="PDEASE_I_2"/>
    <property type="match status" value="1"/>
</dbReference>
<dbReference type="Pfam" id="PF00233">
    <property type="entry name" value="PDEase_I"/>
    <property type="match status" value="1"/>
</dbReference>
<dbReference type="InterPro" id="IPR002073">
    <property type="entry name" value="PDEase_catalytic_dom"/>
</dbReference>
<dbReference type="GO" id="GO:0004114">
    <property type="term" value="F:3',5'-cyclic-nucleotide phosphodiesterase activity"/>
    <property type="evidence" value="ECO:0007669"/>
    <property type="project" value="InterPro"/>
</dbReference>
<proteinExistence type="inferred from homology"/>
<evidence type="ECO:0000256" key="3">
    <source>
        <dbReference type="PIRSR" id="PIRSR623088-1"/>
    </source>
</evidence>
<comment type="caution">
    <text evidence="9">The sequence shown here is derived from an EMBL/GenBank/DDBJ whole genome shotgun (WGS) entry which is preliminary data.</text>
</comment>
<keyword evidence="7" id="KW-1133">Transmembrane helix</keyword>
<feature type="binding site" evidence="5">
    <location>
        <position position="552"/>
    </location>
    <ligand>
        <name>Zn(2+)</name>
        <dbReference type="ChEBI" id="CHEBI:29105"/>
        <label>1</label>
    </ligand>
</feature>
<feature type="active site" description="Proton donor" evidence="3">
    <location>
        <position position="512"/>
    </location>
</feature>
<feature type="transmembrane region" description="Helical" evidence="7">
    <location>
        <begin position="267"/>
        <end position="287"/>
    </location>
</feature>
<protein>
    <recommendedName>
        <fullName evidence="6">Phosphodiesterase</fullName>
        <ecNumber evidence="6">3.1.4.-</ecNumber>
    </recommendedName>
</protein>
<dbReference type="CDD" id="cd00077">
    <property type="entry name" value="HDc"/>
    <property type="match status" value="1"/>
</dbReference>
<evidence type="ECO:0000256" key="2">
    <source>
        <dbReference type="ARBA" id="ARBA00022801"/>
    </source>
</evidence>
<evidence type="ECO:0000256" key="6">
    <source>
        <dbReference type="RuleBase" id="RU363067"/>
    </source>
</evidence>
<keyword evidence="7" id="KW-0812">Transmembrane</keyword>
<keyword evidence="10" id="KW-1185">Reference proteome</keyword>
<evidence type="ECO:0000256" key="7">
    <source>
        <dbReference type="SAM" id="Phobius"/>
    </source>
</evidence>
<dbReference type="PANTHER" id="PTHR11347">
    <property type="entry name" value="CYCLIC NUCLEOTIDE PHOSPHODIESTERASE"/>
    <property type="match status" value="1"/>
</dbReference>
<dbReference type="InterPro" id="IPR036971">
    <property type="entry name" value="PDEase_catalytic_dom_sf"/>
</dbReference>
<dbReference type="InterPro" id="IPR003607">
    <property type="entry name" value="HD/PDEase_dom"/>
</dbReference>
<keyword evidence="1 5" id="KW-0479">Metal-binding</keyword>
<feature type="transmembrane region" description="Helical" evidence="7">
    <location>
        <begin position="106"/>
        <end position="129"/>
    </location>
</feature>
<name>A0AAD8LQT0_BABGI</name>
<feature type="binding site" evidence="5">
    <location>
        <position position="553"/>
    </location>
    <ligand>
        <name>Zn(2+)</name>
        <dbReference type="ChEBI" id="CHEBI:29105"/>
        <label>2</label>
    </ligand>
</feature>
<comment type="cofactor">
    <cofactor evidence="6">
        <name>a divalent metal cation</name>
        <dbReference type="ChEBI" id="CHEBI:60240"/>
    </cofactor>
    <text evidence="6">Binds 2 divalent metal cations per subunit. Site 1 may preferentially bind zinc ions, while site 2 has a preference for magnesium and/or manganese ions.</text>
</comment>
<dbReference type="GO" id="GO:0046872">
    <property type="term" value="F:metal ion binding"/>
    <property type="evidence" value="ECO:0007669"/>
    <property type="project" value="UniProtKB-KW"/>
</dbReference>
<dbReference type="PROSITE" id="PS00126">
    <property type="entry name" value="PDEASE_I_1"/>
    <property type="match status" value="1"/>
</dbReference>
<feature type="binding site" evidence="5">
    <location>
        <position position="661"/>
    </location>
    <ligand>
        <name>Zn(2+)</name>
        <dbReference type="ChEBI" id="CHEBI:29105"/>
        <label>1</label>
    </ligand>
</feature>
<feature type="transmembrane region" description="Helical" evidence="7">
    <location>
        <begin position="173"/>
        <end position="192"/>
    </location>
</feature>
<evidence type="ECO:0000313" key="10">
    <source>
        <dbReference type="Proteomes" id="UP001230268"/>
    </source>
</evidence>
<sequence>MKNRSFQRGFDFVGGKTLGDLITENQFDEAVSKVAEAVELEESLHAKEHHSSSSHVAPHGKIFMPWYFGSEGSGIFSNRLFTQSFKDPSMERLYALNVSLNMRKRFMVANSAVFLLMIMTWTALAPMIYTHNVLGNQKSRIITALGCTYTATGVLLAVPLLALHRRLNHLTEYMCYISYTLISALWVMWNYMLKSIPYQETSNPYQVLTTDTLVWCSSLVFGLGILVIMDLFLSLRSCWTSFLHLVHLGIYVTGGVMTLPGQHTNDAWAWGMFTMVPYCLLAVICFWEGCIREFELRSNFVYWATKQANSPKNVDSGRSIDHFLPSSENLYERVRSCGELLEHMQGMDESKTPTLQQYISQLNNTIQTCLSNMQTERDLYEMSYNELEVKEEQQEVMDAYVWGSFNRSCTKAFTTKVQGDTNLETQIYDVFSTSFTQLSAYEIDDIEPLDLGDVFDWDFDVLEYFNNNSDTPFISLGYRLLQRYMEAYDVKKETVVNFLSVVEALYRNVPYHNMIHGALVAQKILCLAKYVGLYDTMSIVEEAMMVVAAISHDIGHPGRNNAFLVRTRHPIAQIYNDHSVLENFHAACTLKILRIAECSIFTESDYDNMRSQIVELILATDTVDHFQMVSQFNVKCTNSDFSFDDPKNKLLTCKLLIKAADVAAPLMNWECSLEWVQRLMAELYSQGDEESSLGIPISALCDRNHNDQLAKSQAAFLTLVVTPLYQSVSLIQRSGEMDRILQRLEENTDRWKQMHEDGNIVDLYEFVKFTTDLDMSWIVNAMDKYVA</sequence>
<dbReference type="EC" id="3.1.4.-" evidence="6"/>
<evidence type="ECO:0000259" key="8">
    <source>
        <dbReference type="PROSITE" id="PS51845"/>
    </source>
</evidence>
<feature type="binding site" evidence="4">
    <location>
        <position position="661"/>
    </location>
    <ligand>
        <name>AMP</name>
        <dbReference type="ChEBI" id="CHEBI:456215"/>
    </ligand>
</feature>
<keyword evidence="7" id="KW-0472">Membrane</keyword>
<accession>A0AAD8LQT0</accession>